<dbReference type="Proteomes" id="UP000595636">
    <property type="component" value="Chromosome"/>
</dbReference>
<proteinExistence type="predicted"/>
<dbReference type="Gene3D" id="2.30.110.10">
    <property type="entry name" value="Electron Transport, Fmn-binding Protein, Chain A"/>
    <property type="match status" value="1"/>
</dbReference>
<name>A0A7T7KZN6_9ACTN</name>
<organism evidence="3 4">
    <name type="scientific">Streptomyces liliifuscus</name>
    <dbReference type="NCBI Taxonomy" id="2797636"/>
    <lineage>
        <taxon>Bacteria</taxon>
        <taxon>Bacillati</taxon>
        <taxon>Actinomycetota</taxon>
        <taxon>Actinomycetes</taxon>
        <taxon>Kitasatosporales</taxon>
        <taxon>Streptomycetaceae</taxon>
        <taxon>Streptomyces</taxon>
    </lineage>
</organism>
<evidence type="ECO:0000313" key="3">
    <source>
        <dbReference type="EMBL" id="QQM43705.1"/>
    </source>
</evidence>
<dbReference type="EMBL" id="CP066831">
    <property type="protein sequence ID" value="QQM43705.1"/>
    <property type="molecule type" value="Genomic_DNA"/>
</dbReference>
<evidence type="ECO:0000313" key="4">
    <source>
        <dbReference type="Proteomes" id="UP000595636"/>
    </source>
</evidence>
<dbReference type="InterPro" id="IPR012349">
    <property type="entry name" value="Split_barrel_FMN-bd"/>
</dbReference>
<dbReference type="InterPro" id="IPR019920">
    <property type="entry name" value="F420-binding_dom_put"/>
</dbReference>
<dbReference type="GO" id="GO:0070967">
    <property type="term" value="F:coenzyme F420 binding"/>
    <property type="evidence" value="ECO:0007669"/>
    <property type="project" value="TreeGrafter"/>
</dbReference>
<keyword evidence="4" id="KW-1185">Reference proteome</keyword>
<sequence>MPNYVDAPEGWWREFIMADPPRTAKASVVRKDGSPHVVPVGVIMDGDDIIYTCQKDSVKGRSLQRDGRIAMLWDDERPPFSFVLVRGRATLSEDIDELRAWTARIGGRYHGKRREEEFSERFTIPNGVVVRVKVEQIVAKVNLSETVNVKDA</sequence>
<dbReference type="PANTHER" id="PTHR35176:SF1">
    <property type="entry name" value="F420H(2)-DEPENDENT BILIVERDIN REDUCTASE"/>
    <property type="match status" value="1"/>
</dbReference>
<dbReference type="InterPro" id="IPR011576">
    <property type="entry name" value="Pyridox_Oxase_N"/>
</dbReference>
<gene>
    <name evidence="3" type="ORF">JEQ17_32860</name>
</gene>
<dbReference type="Pfam" id="PF01243">
    <property type="entry name" value="PNPOx_N"/>
    <property type="match status" value="1"/>
</dbReference>
<keyword evidence="1" id="KW-0560">Oxidoreductase</keyword>
<reference evidence="3 4" key="1">
    <citation type="submission" date="2020-12" db="EMBL/GenBank/DDBJ databases">
        <title>A novel species.</title>
        <authorList>
            <person name="Li K."/>
        </authorList>
    </citation>
    <scope>NUCLEOTIDE SEQUENCE [LARGE SCALE GENOMIC DNA]</scope>
    <source>
        <strain evidence="3 4">ZYC-3</strain>
    </source>
</reference>
<dbReference type="RefSeq" id="WP_200398632.1">
    <property type="nucleotide sequence ID" value="NZ_CP066831.1"/>
</dbReference>
<dbReference type="SUPFAM" id="SSF50475">
    <property type="entry name" value="FMN-binding split barrel"/>
    <property type="match status" value="1"/>
</dbReference>
<dbReference type="GO" id="GO:0005829">
    <property type="term" value="C:cytosol"/>
    <property type="evidence" value="ECO:0007669"/>
    <property type="project" value="TreeGrafter"/>
</dbReference>
<dbReference type="NCBIfam" id="TIGR03618">
    <property type="entry name" value="Rv1155_F420"/>
    <property type="match status" value="1"/>
</dbReference>
<accession>A0A7T7KZN6</accession>
<feature type="domain" description="Pyridoxamine 5'-phosphate oxidase N-terminal" evidence="2">
    <location>
        <begin position="26"/>
        <end position="137"/>
    </location>
</feature>
<evidence type="ECO:0000259" key="2">
    <source>
        <dbReference type="Pfam" id="PF01243"/>
    </source>
</evidence>
<protein>
    <submittedName>
        <fullName evidence="3">PPOX class F420-dependent oxidoreductase</fullName>
    </submittedName>
</protein>
<dbReference type="AlphaFoldDB" id="A0A7T7KZN6"/>
<dbReference type="PANTHER" id="PTHR35176">
    <property type="entry name" value="HEME OXYGENASE HI_0854-RELATED"/>
    <property type="match status" value="1"/>
</dbReference>
<dbReference type="InterPro" id="IPR052019">
    <property type="entry name" value="F420H2_bilvrd_red/Heme_oxyg"/>
</dbReference>
<dbReference type="GO" id="GO:0016627">
    <property type="term" value="F:oxidoreductase activity, acting on the CH-CH group of donors"/>
    <property type="evidence" value="ECO:0007669"/>
    <property type="project" value="TreeGrafter"/>
</dbReference>
<dbReference type="KEGG" id="slf:JEQ17_32860"/>
<evidence type="ECO:0000256" key="1">
    <source>
        <dbReference type="ARBA" id="ARBA00023002"/>
    </source>
</evidence>